<dbReference type="InterPro" id="IPR027417">
    <property type="entry name" value="P-loop_NTPase"/>
</dbReference>
<accession>A0A2C8FCH3</accession>
<reference evidence="3" key="1">
    <citation type="submission" date="2017-09" db="EMBL/GenBank/DDBJ databases">
        <authorList>
            <person name="Regsiter A."/>
            <person name="William W."/>
        </authorList>
    </citation>
    <scope>NUCLEOTIDE SEQUENCE [LARGE SCALE GENOMIC DNA]</scope>
    <source>
        <strain evidence="3">500-1</strain>
    </source>
</reference>
<proteinExistence type="predicted"/>
<evidence type="ECO:0000313" key="2">
    <source>
        <dbReference type="EMBL" id="SOB60484.1"/>
    </source>
</evidence>
<dbReference type="Pfam" id="PF13521">
    <property type="entry name" value="AAA_28"/>
    <property type="match status" value="1"/>
</dbReference>
<dbReference type="Gene3D" id="3.40.50.300">
    <property type="entry name" value="P-loop containing nucleotide triphosphate hydrolases"/>
    <property type="match status" value="1"/>
</dbReference>
<protein>
    <recommendedName>
        <fullName evidence="1">NadR/Ttd14 AAA domain-containing protein</fullName>
    </recommendedName>
</protein>
<dbReference type="SUPFAM" id="SSF52540">
    <property type="entry name" value="P-loop containing nucleoside triphosphate hydrolases"/>
    <property type="match status" value="1"/>
</dbReference>
<dbReference type="InterPro" id="IPR038727">
    <property type="entry name" value="NadR/Ttd14_AAA_dom"/>
</dbReference>
<dbReference type="KEGG" id="pprf:DPRO_3568"/>
<gene>
    <name evidence="2" type="ORF">DPRO_3568</name>
</gene>
<evidence type="ECO:0000259" key="1">
    <source>
        <dbReference type="Pfam" id="PF13521"/>
    </source>
</evidence>
<dbReference type="Proteomes" id="UP000219215">
    <property type="component" value="Chromosome DPRO"/>
</dbReference>
<keyword evidence="3" id="KW-1185">Reference proteome</keyword>
<dbReference type="AlphaFoldDB" id="A0A2C8FCH3"/>
<feature type="domain" description="NadR/Ttd14 AAA" evidence="1">
    <location>
        <begin position="17"/>
        <end position="173"/>
    </location>
</feature>
<dbReference type="RefSeq" id="WP_097013200.1">
    <property type="nucleotide sequence ID" value="NZ_LT907975.1"/>
</dbReference>
<sequence>MRLRIPPELKRIETEWYVITGAPCSGKTTIINHLKSTNYEIREEVGRGVLNSIQPEGPVSSKHKHMMQEIIISAREDIEEQAPCHQPIFFDRSLVDCITYNRLIGENPNDLVRRCSRYGYKKVFILDRLPYVSDSCRIESRMEVEKLDRWLEKDYRALGYAVKRISVDTIENRKAAILEEIRASD</sequence>
<organism evidence="2 3">
    <name type="scientific">Pseudodesulfovibrio profundus</name>
    <dbReference type="NCBI Taxonomy" id="57320"/>
    <lineage>
        <taxon>Bacteria</taxon>
        <taxon>Pseudomonadati</taxon>
        <taxon>Thermodesulfobacteriota</taxon>
        <taxon>Desulfovibrionia</taxon>
        <taxon>Desulfovibrionales</taxon>
        <taxon>Desulfovibrionaceae</taxon>
    </lineage>
</organism>
<evidence type="ECO:0000313" key="3">
    <source>
        <dbReference type="Proteomes" id="UP000219215"/>
    </source>
</evidence>
<dbReference type="OrthoDB" id="5638848at2"/>
<dbReference type="EMBL" id="LT907975">
    <property type="protein sequence ID" value="SOB60484.1"/>
    <property type="molecule type" value="Genomic_DNA"/>
</dbReference>
<name>A0A2C8FCH3_9BACT</name>